<dbReference type="RefSeq" id="WP_188997973.1">
    <property type="nucleotide sequence ID" value="NZ_BMOD01000001.1"/>
</dbReference>
<dbReference type="EMBL" id="BMOD01000001">
    <property type="protein sequence ID" value="GGJ18042.1"/>
    <property type="molecule type" value="Genomic_DNA"/>
</dbReference>
<sequence length="118" mass="13068">MRVILAGSRDHDHFDDSDLLKAISDSCFEITTVLTTGDTGVAELAAGWARTHQVPLEVFARDPLDSSKAAAARRNSRMADQADALICLHHGTKGTWSMMQEMRRRGKPVFEVAFQDHT</sequence>
<evidence type="ECO:0000313" key="2">
    <source>
        <dbReference type="Proteomes" id="UP000632222"/>
    </source>
</evidence>
<name>A0ABQ2CT02_9DEIO</name>
<organism evidence="1 2">
    <name type="scientific">Deinococcus roseus</name>
    <dbReference type="NCBI Taxonomy" id="392414"/>
    <lineage>
        <taxon>Bacteria</taxon>
        <taxon>Thermotogati</taxon>
        <taxon>Deinococcota</taxon>
        <taxon>Deinococci</taxon>
        <taxon>Deinococcales</taxon>
        <taxon>Deinococcaceae</taxon>
        <taxon>Deinococcus</taxon>
    </lineage>
</organism>
<reference evidence="2" key="1">
    <citation type="journal article" date="2019" name="Int. J. Syst. Evol. Microbiol.">
        <title>The Global Catalogue of Microorganisms (GCM) 10K type strain sequencing project: providing services to taxonomists for standard genome sequencing and annotation.</title>
        <authorList>
            <consortium name="The Broad Institute Genomics Platform"/>
            <consortium name="The Broad Institute Genome Sequencing Center for Infectious Disease"/>
            <person name="Wu L."/>
            <person name="Ma J."/>
        </authorList>
    </citation>
    <scope>NUCLEOTIDE SEQUENCE [LARGE SCALE GENOMIC DNA]</scope>
    <source>
        <strain evidence="2">JCM 14370</strain>
    </source>
</reference>
<gene>
    <name evidence="1" type="ORF">GCM10008938_00190</name>
</gene>
<evidence type="ECO:0008006" key="3">
    <source>
        <dbReference type="Google" id="ProtNLM"/>
    </source>
</evidence>
<evidence type="ECO:0000313" key="1">
    <source>
        <dbReference type="EMBL" id="GGJ18042.1"/>
    </source>
</evidence>
<keyword evidence="2" id="KW-1185">Reference proteome</keyword>
<accession>A0ABQ2CT02</accession>
<protein>
    <recommendedName>
        <fullName evidence="3">DUF2493 domain-containing protein</fullName>
    </recommendedName>
</protein>
<dbReference type="Proteomes" id="UP000632222">
    <property type="component" value="Unassembled WGS sequence"/>
</dbReference>
<comment type="caution">
    <text evidence="1">The sequence shown here is derived from an EMBL/GenBank/DDBJ whole genome shotgun (WGS) entry which is preliminary data.</text>
</comment>
<proteinExistence type="predicted"/>